<sequence length="198" mass="21521">MKITADHARLVHALHGLLASCQDLADRHQAVLDRYRDADGYVIDDADTDYQDARITTAIEASDHLDTVIEQLTRLVGQAPPGTFTLTFAGRERHDGERPTSFAIQAASLHEARRVIEQLPGFQQWCQDNAADGAPGSAAPDVVFVRQQSHPGLRPPGEYVDLRPEQAPSAPAATSHSSPANLRPPTITSLPGPRSRPR</sequence>
<dbReference type="Proteomes" id="UP000011205">
    <property type="component" value="Unassembled WGS sequence"/>
</dbReference>
<dbReference type="EMBL" id="AMLP01000102">
    <property type="protein sequence ID" value="ELS55868.1"/>
    <property type="molecule type" value="Genomic_DNA"/>
</dbReference>
<comment type="caution">
    <text evidence="2">The sequence shown here is derived from an EMBL/GenBank/DDBJ whole genome shotgun (WGS) entry which is preliminary data.</text>
</comment>
<gene>
    <name evidence="2" type="ORF">STVIR_3213</name>
</gene>
<evidence type="ECO:0000256" key="1">
    <source>
        <dbReference type="SAM" id="MobiDB-lite"/>
    </source>
</evidence>
<reference evidence="2 3" key="1">
    <citation type="journal article" date="2013" name="Genome Announc.">
        <title>Draft Genome Sequence of Streptomyces viridochromogenes Strain Tu57, Producer of Avilamycin.</title>
        <authorList>
            <person name="Gruning B.A."/>
            <person name="Erxleben A."/>
            <person name="Hahnlein A."/>
            <person name="Gunther S."/>
        </authorList>
    </citation>
    <scope>NUCLEOTIDE SEQUENCE [LARGE SCALE GENOMIC DNA]</scope>
    <source>
        <strain evidence="2 3">Tue57</strain>
    </source>
</reference>
<proteinExistence type="predicted"/>
<dbReference type="AlphaFoldDB" id="L8PIK9"/>
<evidence type="ECO:0000313" key="3">
    <source>
        <dbReference type="Proteomes" id="UP000011205"/>
    </source>
</evidence>
<evidence type="ECO:0000313" key="2">
    <source>
        <dbReference type="EMBL" id="ELS55868.1"/>
    </source>
</evidence>
<protein>
    <submittedName>
        <fullName evidence="2">Uncharacterized protein</fullName>
    </submittedName>
</protein>
<feature type="region of interest" description="Disordered" evidence="1">
    <location>
        <begin position="148"/>
        <end position="198"/>
    </location>
</feature>
<dbReference type="PATRIC" id="fig|1160705.3.peg.3188"/>
<organism evidence="2 3">
    <name type="scientific">Streptomyces viridochromogenes Tue57</name>
    <dbReference type="NCBI Taxonomy" id="1160705"/>
    <lineage>
        <taxon>Bacteria</taxon>
        <taxon>Bacillati</taxon>
        <taxon>Actinomycetota</taxon>
        <taxon>Actinomycetes</taxon>
        <taxon>Kitasatosporales</taxon>
        <taxon>Streptomycetaceae</taxon>
        <taxon>Streptomyces</taxon>
    </lineage>
</organism>
<name>L8PIK9_STRVR</name>
<dbReference type="RefSeq" id="WP_003998551.1">
    <property type="nucleotide sequence ID" value="NZ_AMLP01000102.1"/>
</dbReference>
<accession>L8PIK9</accession>
<dbReference type="PROSITE" id="PS51257">
    <property type="entry name" value="PROKAR_LIPOPROTEIN"/>
    <property type="match status" value="1"/>
</dbReference>
<feature type="compositionally biased region" description="Low complexity" evidence="1">
    <location>
        <begin position="167"/>
        <end position="180"/>
    </location>
</feature>